<dbReference type="Proteomes" id="UP000010843">
    <property type="component" value="Chromosome"/>
</dbReference>
<organism evidence="1 2">
    <name type="scientific">Natrinema pellirubrum (strain DSM 15624 / CIP 106293 / JCM 10476 / NCIMB 786 / 157)</name>
    <dbReference type="NCBI Taxonomy" id="797303"/>
    <lineage>
        <taxon>Archaea</taxon>
        <taxon>Methanobacteriati</taxon>
        <taxon>Methanobacteriota</taxon>
        <taxon>Stenosarchaea group</taxon>
        <taxon>Halobacteria</taxon>
        <taxon>Halobacteriales</taxon>
        <taxon>Natrialbaceae</taxon>
        <taxon>Natrinema</taxon>
    </lineage>
</organism>
<accession>L0JMV5</accession>
<dbReference type="HOGENOM" id="CLU_2366298_0_0_2"/>
<evidence type="ECO:0000313" key="1">
    <source>
        <dbReference type="EMBL" id="AGB32840.1"/>
    </source>
</evidence>
<gene>
    <name evidence="1" type="ordered locus">Natpe_3046</name>
</gene>
<name>L0JMV5_NATP1</name>
<dbReference type="EMBL" id="CP003372">
    <property type="protein sequence ID" value="AGB32840.1"/>
    <property type="molecule type" value="Genomic_DNA"/>
</dbReference>
<dbReference type="AlphaFoldDB" id="L0JMV5"/>
<sequence length="95" mass="10506">MELLAPAARPLRIGVRDRSGLPDVLSVRSAVFDRVSFSTVALTGQSYSRARSSAAASIWSDTSLCYMTVEHAITVHERPSRRFVTGHKKNTVRVF</sequence>
<dbReference type="STRING" id="797303.Natpe_3046"/>
<protein>
    <submittedName>
        <fullName evidence="1">Uncharacterized protein</fullName>
    </submittedName>
</protein>
<proteinExistence type="predicted"/>
<dbReference type="KEGG" id="npe:Natpe_3046"/>
<reference evidence="2" key="1">
    <citation type="submission" date="2012-02" db="EMBL/GenBank/DDBJ databases">
        <title>Complete sequence of chromosome of Natrinema pellirubrum DSM 15624.</title>
        <authorList>
            <person name="Lucas S."/>
            <person name="Han J."/>
            <person name="Lapidus A."/>
            <person name="Cheng J.-F."/>
            <person name="Goodwin L."/>
            <person name="Pitluck S."/>
            <person name="Peters L."/>
            <person name="Teshima H."/>
            <person name="Detter J.C."/>
            <person name="Han C."/>
            <person name="Tapia R."/>
            <person name="Land M."/>
            <person name="Hauser L."/>
            <person name="Kyrpides N."/>
            <person name="Ivanova N."/>
            <person name="Pagani I."/>
            <person name="Sproer C."/>
            <person name="Anderson I."/>
            <person name="Woyke T."/>
        </authorList>
    </citation>
    <scope>NUCLEOTIDE SEQUENCE [LARGE SCALE GENOMIC DNA]</scope>
    <source>
        <strain evidence="2">DSM 15624 / JCM 10476 / NCIMB 786</strain>
    </source>
</reference>
<evidence type="ECO:0000313" key="2">
    <source>
        <dbReference type="Proteomes" id="UP000010843"/>
    </source>
</evidence>